<accession>A0ABT8D762</accession>
<dbReference type="SMART" id="SM00342">
    <property type="entry name" value="HTH_ARAC"/>
    <property type="match status" value="1"/>
</dbReference>
<feature type="domain" description="HTH araC/xylS-type" evidence="4">
    <location>
        <begin position="1"/>
        <end position="93"/>
    </location>
</feature>
<dbReference type="PROSITE" id="PS00041">
    <property type="entry name" value="HTH_ARAC_FAMILY_1"/>
    <property type="match status" value="1"/>
</dbReference>
<keyword evidence="2" id="KW-0238">DNA-binding</keyword>
<dbReference type="InterPro" id="IPR018062">
    <property type="entry name" value="HTH_AraC-typ_CS"/>
</dbReference>
<dbReference type="SUPFAM" id="SSF46689">
    <property type="entry name" value="Homeodomain-like"/>
    <property type="match status" value="2"/>
</dbReference>
<evidence type="ECO:0000313" key="6">
    <source>
        <dbReference type="Proteomes" id="UP001243846"/>
    </source>
</evidence>
<name>A0ABT8D762_9RHOB</name>
<protein>
    <submittedName>
        <fullName evidence="5">AraC family transcriptional regulator</fullName>
    </submittedName>
</protein>
<comment type="caution">
    <text evidence="5">The sequence shown here is derived from an EMBL/GenBank/DDBJ whole genome shotgun (WGS) entry which is preliminary data.</text>
</comment>
<evidence type="ECO:0000256" key="3">
    <source>
        <dbReference type="ARBA" id="ARBA00023163"/>
    </source>
</evidence>
<dbReference type="InterPro" id="IPR018060">
    <property type="entry name" value="HTH_AraC"/>
</dbReference>
<dbReference type="Gene3D" id="1.10.10.60">
    <property type="entry name" value="Homeodomain-like"/>
    <property type="match status" value="2"/>
</dbReference>
<keyword evidence="6" id="KW-1185">Reference proteome</keyword>
<reference evidence="6" key="1">
    <citation type="journal article" date="2019" name="Int. J. Syst. Evol. Microbiol.">
        <title>The Global Catalogue of Microorganisms (GCM) 10K type strain sequencing project: providing services to taxonomists for standard genome sequencing and annotation.</title>
        <authorList>
            <consortium name="The Broad Institute Genomics Platform"/>
            <consortium name="The Broad Institute Genome Sequencing Center for Infectious Disease"/>
            <person name="Wu L."/>
            <person name="Ma J."/>
        </authorList>
    </citation>
    <scope>NUCLEOTIDE SEQUENCE [LARGE SCALE GENOMIC DNA]</scope>
    <source>
        <strain evidence="6">CECT 8482</strain>
    </source>
</reference>
<dbReference type="Pfam" id="PF12833">
    <property type="entry name" value="HTH_18"/>
    <property type="match status" value="1"/>
</dbReference>
<gene>
    <name evidence="5" type="ORF">QWZ10_04305</name>
</gene>
<evidence type="ECO:0000256" key="1">
    <source>
        <dbReference type="ARBA" id="ARBA00023015"/>
    </source>
</evidence>
<sequence>MEENLDRRVTISELAGAVGLSESWFAHAFKRETGQTPLQWQMRRRIEWAQEMLGEPANSVADVAAATGFADQAHLTRVFRSLTGSTPAAWRRNGAFS</sequence>
<proteinExistence type="predicted"/>
<keyword evidence="1" id="KW-0805">Transcription regulation</keyword>
<dbReference type="Proteomes" id="UP001243846">
    <property type="component" value="Unassembled WGS sequence"/>
</dbReference>
<keyword evidence="3" id="KW-0804">Transcription</keyword>
<evidence type="ECO:0000259" key="4">
    <source>
        <dbReference type="PROSITE" id="PS01124"/>
    </source>
</evidence>
<dbReference type="PANTHER" id="PTHR46796">
    <property type="entry name" value="HTH-TYPE TRANSCRIPTIONAL ACTIVATOR RHAS-RELATED"/>
    <property type="match status" value="1"/>
</dbReference>
<dbReference type="PROSITE" id="PS01124">
    <property type="entry name" value="HTH_ARAC_FAMILY_2"/>
    <property type="match status" value="1"/>
</dbReference>
<dbReference type="InterPro" id="IPR050204">
    <property type="entry name" value="AraC_XylS_family_regulators"/>
</dbReference>
<dbReference type="InterPro" id="IPR009057">
    <property type="entry name" value="Homeodomain-like_sf"/>
</dbReference>
<dbReference type="EMBL" id="JAUFRC010000001">
    <property type="protein sequence ID" value="MDN3711250.1"/>
    <property type="molecule type" value="Genomic_DNA"/>
</dbReference>
<dbReference type="PANTHER" id="PTHR46796:SF14">
    <property type="entry name" value="TRANSCRIPTIONAL REGULATORY PROTEIN"/>
    <property type="match status" value="1"/>
</dbReference>
<evidence type="ECO:0000256" key="2">
    <source>
        <dbReference type="ARBA" id="ARBA00023125"/>
    </source>
</evidence>
<organism evidence="5 6">
    <name type="scientific">Paracoccus cavernae</name>
    <dbReference type="NCBI Taxonomy" id="1571207"/>
    <lineage>
        <taxon>Bacteria</taxon>
        <taxon>Pseudomonadati</taxon>
        <taxon>Pseudomonadota</taxon>
        <taxon>Alphaproteobacteria</taxon>
        <taxon>Rhodobacterales</taxon>
        <taxon>Paracoccaceae</taxon>
        <taxon>Paracoccus</taxon>
    </lineage>
</organism>
<evidence type="ECO:0000313" key="5">
    <source>
        <dbReference type="EMBL" id="MDN3711250.1"/>
    </source>
</evidence>